<feature type="modified residue" description="4-aspartylphosphate" evidence="4">
    <location>
        <position position="34"/>
    </location>
</feature>
<dbReference type="InterPro" id="IPR011006">
    <property type="entry name" value="CheY-like_superfamily"/>
</dbReference>
<dbReference type="AlphaFoldDB" id="A0A0A0BFW9"/>
<dbReference type="SUPFAM" id="SSF46894">
    <property type="entry name" value="C-terminal effector domain of the bipartite response regulators"/>
    <property type="match status" value="1"/>
</dbReference>
<gene>
    <name evidence="7" type="ORF">LP43_1222</name>
</gene>
<dbReference type="GO" id="GO:0000160">
    <property type="term" value="P:phosphorelay signal transduction system"/>
    <property type="evidence" value="ECO:0007669"/>
    <property type="project" value="InterPro"/>
</dbReference>
<reference evidence="7 8" key="1">
    <citation type="submission" date="2014-09" db="EMBL/GenBank/DDBJ databases">
        <authorList>
            <person name="Grob C."/>
            <person name="Taubert M."/>
            <person name="Howat A.M."/>
            <person name="Burns O.J."/>
            <person name="Dixon J.L."/>
            <person name="Chen Y."/>
            <person name="Murrell J.C."/>
        </authorList>
    </citation>
    <scope>NUCLEOTIDE SEQUENCE [LARGE SCALE GENOMIC DNA]</scope>
    <source>
        <strain evidence="7">L4</strain>
    </source>
</reference>
<dbReference type="Proteomes" id="UP000029999">
    <property type="component" value="Unassembled WGS sequence"/>
</dbReference>
<dbReference type="PANTHER" id="PTHR44688:SF16">
    <property type="entry name" value="DNA-BINDING TRANSCRIPTIONAL ACTIVATOR DEVR_DOSR"/>
    <property type="match status" value="1"/>
</dbReference>
<dbReference type="Gene3D" id="3.40.50.2300">
    <property type="match status" value="1"/>
</dbReference>
<dbReference type="Gene3D" id="1.10.10.10">
    <property type="entry name" value="Winged helix-like DNA-binding domain superfamily/Winged helix DNA-binding domain"/>
    <property type="match status" value="1"/>
</dbReference>
<keyword evidence="4" id="KW-0597">Phosphoprotein</keyword>
<evidence type="ECO:0000259" key="5">
    <source>
        <dbReference type="PROSITE" id="PS50043"/>
    </source>
</evidence>
<dbReference type="SUPFAM" id="SSF52172">
    <property type="entry name" value="CheY-like"/>
    <property type="match status" value="1"/>
</dbReference>
<sequence>MLLRSEDFEVVAFGNPAEFVAKVDALEEGCVVLDLCMPEMSGMEVMEELQKRDIKMPVVCITGHGDIPTAVKALKVGAYDFLEKPFDSTMLIGILKECIADRKDKQQVELFETTAKEAVASLTPREHEVLKGMVDGLRNKQIAFDMDISIRTVELHRVHVMEKLDAKSLSDVLKIAIAAGFDYVDLSAFKEP</sequence>
<dbReference type="Pfam" id="PF00072">
    <property type="entry name" value="Response_reg"/>
    <property type="match status" value="1"/>
</dbReference>
<comment type="caution">
    <text evidence="7">The sequence shown here is derived from an EMBL/GenBank/DDBJ whole genome shotgun (WGS) entry which is preliminary data.</text>
</comment>
<evidence type="ECO:0000313" key="8">
    <source>
        <dbReference type="Proteomes" id="UP000029999"/>
    </source>
</evidence>
<dbReference type="InterPro" id="IPR001789">
    <property type="entry name" value="Sig_transdc_resp-reg_receiver"/>
</dbReference>
<evidence type="ECO:0000256" key="1">
    <source>
        <dbReference type="ARBA" id="ARBA00023015"/>
    </source>
</evidence>
<dbReference type="PROSITE" id="PS50110">
    <property type="entry name" value="RESPONSE_REGULATORY"/>
    <property type="match status" value="1"/>
</dbReference>
<accession>A0A0A0BFW9</accession>
<dbReference type="PROSITE" id="PS00622">
    <property type="entry name" value="HTH_LUXR_1"/>
    <property type="match status" value="1"/>
</dbReference>
<dbReference type="EMBL" id="JRQD01000003">
    <property type="protein sequence ID" value="KGM06730.1"/>
    <property type="molecule type" value="Genomic_DNA"/>
</dbReference>
<dbReference type="GO" id="GO:0006355">
    <property type="term" value="P:regulation of DNA-templated transcription"/>
    <property type="evidence" value="ECO:0007669"/>
    <property type="project" value="InterPro"/>
</dbReference>
<dbReference type="PANTHER" id="PTHR44688">
    <property type="entry name" value="DNA-BINDING TRANSCRIPTIONAL ACTIVATOR DEVR_DOSR"/>
    <property type="match status" value="1"/>
</dbReference>
<name>A0A0A0BFW9_9GAMM</name>
<dbReference type="CDD" id="cd06170">
    <property type="entry name" value="LuxR_C_like"/>
    <property type="match status" value="1"/>
</dbReference>
<evidence type="ECO:0000256" key="3">
    <source>
        <dbReference type="ARBA" id="ARBA00023163"/>
    </source>
</evidence>
<evidence type="ECO:0000256" key="4">
    <source>
        <dbReference type="PROSITE-ProRule" id="PRU00169"/>
    </source>
</evidence>
<dbReference type="InterPro" id="IPR000792">
    <property type="entry name" value="Tscrpt_reg_LuxR_C"/>
</dbReference>
<proteinExistence type="predicted"/>
<dbReference type="GO" id="GO:0003677">
    <property type="term" value="F:DNA binding"/>
    <property type="evidence" value="ECO:0007669"/>
    <property type="project" value="UniProtKB-KW"/>
</dbReference>
<keyword evidence="2" id="KW-0238">DNA-binding</keyword>
<evidence type="ECO:0000256" key="2">
    <source>
        <dbReference type="ARBA" id="ARBA00023125"/>
    </source>
</evidence>
<dbReference type="STRING" id="392484.LP43_1222"/>
<dbReference type="SMART" id="SM00421">
    <property type="entry name" value="HTH_LUXR"/>
    <property type="match status" value="1"/>
</dbReference>
<organism evidence="7 8">
    <name type="scientific">Methylophaga thiooxydans</name>
    <dbReference type="NCBI Taxonomy" id="392484"/>
    <lineage>
        <taxon>Bacteria</taxon>
        <taxon>Pseudomonadati</taxon>
        <taxon>Pseudomonadota</taxon>
        <taxon>Gammaproteobacteria</taxon>
        <taxon>Thiotrichales</taxon>
        <taxon>Piscirickettsiaceae</taxon>
        <taxon>Methylophaga</taxon>
    </lineage>
</organism>
<keyword evidence="1" id="KW-0805">Transcription regulation</keyword>
<dbReference type="InterPro" id="IPR036388">
    <property type="entry name" value="WH-like_DNA-bd_sf"/>
</dbReference>
<dbReference type="Pfam" id="PF00196">
    <property type="entry name" value="GerE"/>
    <property type="match status" value="1"/>
</dbReference>
<evidence type="ECO:0000313" key="7">
    <source>
        <dbReference type="EMBL" id="KGM06730.1"/>
    </source>
</evidence>
<dbReference type="SMART" id="SM00448">
    <property type="entry name" value="REC"/>
    <property type="match status" value="1"/>
</dbReference>
<protein>
    <submittedName>
        <fullName evidence="7">Two-component nitrogen fixation transcriptional regulator FixJ</fullName>
    </submittedName>
</protein>
<feature type="domain" description="HTH luxR-type" evidence="5">
    <location>
        <begin position="115"/>
        <end position="180"/>
    </location>
</feature>
<keyword evidence="3" id="KW-0804">Transcription</keyword>
<feature type="domain" description="Response regulatory" evidence="6">
    <location>
        <begin position="1"/>
        <end position="99"/>
    </location>
</feature>
<dbReference type="InterPro" id="IPR016032">
    <property type="entry name" value="Sig_transdc_resp-reg_C-effctor"/>
</dbReference>
<dbReference type="PROSITE" id="PS50043">
    <property type="entry name" value="HTH_LUXR_2"/>
    <property type="match status" value="1"/>
</dbReference>
<dbReference type="PRINTS" id="PR00038">
    <property type="entry name" value="HTHLUXR"/>
</dbReference>
<evidence type="ECO:0000259" key="6">
    <source>
        <dbReference type="PROSITE" id="PS50110"/>
    </source>
</evidence>